<dbReference type="KEGG" id="ghi:107907915"/>
<gene>
    <name evidence="2" type="primary">LOC107907915</name>
</gene>
<dbReference type="OrthoDB" id="1002398at2759"/>
<dbReference type="AlphaFoldDB" id="A0A1U8JPQ2"/>
<evidence type="ECO:0000313" key="1">
    <source>
        <dbReference type="Proteomes" id="UP000818029"/>
    </source>
</evidence>
<evidence type="ECO:0008006" key="3">
    <source>
        <dbReference type="Google" id="ProtNLM"/>
    </source>
</evidence>
<dbReference type="PANTHER" id="PTHR33223">
    <property type="entry name" value="CCHC-TYPE DOMAIN-CONTAINING PROTEIN"/>
    <property type="match status" value="1"/>
</dbReference>
<name>A0A1U8JPQ2_GOSHI</name>
<evidence type="ECO:0000313" key="2">
    <source>
        <dbReference type="RefSeq" id="XP_016690708.1"/>
    </source>
</evidence>
<reference evidence="2" key="2">
    <citation type="submission" date="2025-08" db="UniProtKB">
        <authorList>
            <consortium name="RefSeq"/>
        </authorList>
    </citation>
    <scope>IDENTIFICATION</scope>
</reference>
<dbReference type="Proteomes" id="UP000818029">
    <property type="component" value="Chromosome D02"/>
</dbReference>
<protein>
    <recommendedName>
        <fullName evidence="3">Protein FAR1-RELATED SEQUENCE 5-like</fullName>
    </recommendedName>
</protein>
<accession>A0A1U8JPQ2</accession>
<dbReference type="PANTHER" id="PTHR33223:SF6">
    <property type="entry name" value="CCHC-TYPE DOMAIN-CONTAINING PROTEIN"/>
    <property type="match status" value="1"/>
</dbReference>
<sequence>MERIRNDQIIEDLVLQNKRNADISRIIDDRGRPIREHVVPILDDLNLGIVRPHIQAQLFELKPVIFQMLQTIGQFSGLPTEDPRLHLRLFLEVYDSFKQQDVPEDTLRLKLFPYSLRDRARSWLNVLPSGTMASWNELC</sequence>
<dbReference type="RefSeq" id="XP_016690708.1">
    <property type="nucleotide sequence ID" value="XM_016835219.1"/>
</dbReference>
<proteinExistence type="predicted"/>
<organism evidence="1 2">
    <name type="scientific">Gossypium hirsutum</name>
    <name type="common">Upland cotton</name>
    <name type="synonym">Gossypium mexicanum</name>
    <dbReference type="NCBI Taxonomy" id="3635"/>
    <lineage>
        <taxon>Eukaryota</taxon>
        <taxon>Viridiplantae</taxon>
        <taxon>Streptophyta</taxon>
        <taxon>Embryophyta</taxon>
        <taxon>Tracheophyta</taxon>
        <taxon>Spermatophyta</taxon>
        <taxon>Magnoliopsida</taxon>
        <taxon>eudicotyledons</taxon>
        <taxon>Gunneridae</taxon>
        <taxon>Pentapetalae</taxon>
        <taxon>rosids</taxon>
        <taxon>malvids</taxon>
        <taxon>Malvales</taxon>
        <taxon>Malvaceae</taxon>
        <taxon>Malvoideae</taxon>
        <taxon>Gossypium</taxon>
    </lineage>
</organism>
<keyword evidence="1" id="KW-1185">Reference proteome</keyword>
<dbReference type="PaxDb" id="3635-A0A1U8JPQ2"/>
<dbReference type="GeneID" id="107907915"/>
<reference evidence="1" key="1">
    <citation type="journal article" date="2020" name="Nat. Genet.">
        <title>Genomic diversifications of five Gossypium allopolyploid species and their impact on cotton improvement.</title>
        <authorList>
            <person name="Chen Z.J."/>
            <person name="Sreedasyam A."/>
            <person name="Ando A."/>
            <person name="Song Q."/>
            <person name="De Santiago L.M."/>
            <person name="Hulse-Kemp A.M."/>
            <person name="Ding M."/>
            <person name="Ye W."/>
            <person name="Kirkbride R.C."/>
            <person name="Jenkins J."/>
            <person name="Plott C."/>
            <person name="Lovell J."/>
            <person name="Lin Y.M."/>
            <person name="Vaughn R."/>
            <person name="Liu B."/>
            <person name="Simpson S."/>
            <person name="Scheffler B.E."/>
            <person name="Wen L."/>
            <person name="Saski C.A."/>
            <person name="Grover C.E."/>
            <person name="Hu G."/>
            <person name="Conover J.L."/>
            <person name="Carlson J.W."/>
            <person name="Shu S."/>
            <person name="Boston L.B."/>
            <person name="Williams M."/>
            <person name="Peterson D.G."/>
            <person name="McGee K."/>
            <person name="Jones D.C."/>
            <person name="Wendel J.F."/>
            <person name="Stelly D.M."/>
            <person name="Grimwood J."/>
            <person name="Schmutz J."/>
        </authorList>
    </citation>
    <scope>NUCLEOTIDE SEQUENCE [LARGE SCALE GENOMIC DNA]</scope>
    <source>
        <strain evidence="1">cv. TM-1</strain>
    </source>
</reference>